<sequence>MDSPVWFITGASSGFGLAIAKEALSRGHRVIATARNPAKISDLASAGADTLPLDVTADEDTITETVNKAFAIHGKVTHVINSAGYILEGTIEEASAKEVFDQYNTNVLGTFKVSRAVAPHLRAQGFGAVVNIGSLGSWKSGPAFAMYCSTKAAVSLLTEGFHDELKPFGIDVCILEPGYFRTGFLNPGARIKVEQSVEAYADSAAGQVRKVLETVDNNQPGDPIKGARVVVDVLTKSGVAEGREIPQRLALGNRGVGGAVVDDFCRSAFAAGTEFLGHRCLQLCGNGLVAGIERHIALVLVPWLVLGKSS</sequence>
<gene>
    <name evidence="5" type="ORF">JMJ77_004276</name>
</gene>
<name>A0A9P7U785_9PEZI</name>
<dbReference type="InterPro" id="IPR051911">
    <property type="entry name" value="SDR_oxidoreductase"/>
</dbReference>
<keyword evidence="2" id="KW-0521">NADP</keyword>
<dbReference type="InterPro" id="IPR002347">
    <property type="entry name" value="SDR_fam"/>
</dbReference>
<dbReference type="GO" id="GO:0016491">
    <property type="term" value="F:oxidoreductase activity"/>
    <property type="evidence" value="ECO:0007669"/>
    <property type="project" value="UniProtKB-KW"/>
</dbReference>
<dbReference type="PRINTS" id="PR00081">
    <property type="entry name" value="GDHRDH"/>
</dbReference>
<dbReference type="PROSITE" id="PS00061">
    <property type="entry name" value="ADH_SHORT"/>
    <property type="match status" value="1"/>
</dbReference>
<comment type="similarity">
    <text evidence="1 4">Belongs to the short-chain dehydrogenases/reductases (SDR) family.</text>
</comment>
<keyword evidence="6" id="KW-1185">Reference proteome</keyword>
<proteinExistence type="inferred from homology"/>
<evidence type="ECO:0000313" key="6">
    <source>
        <dbReference type="Proteomes" id="UP000699042"/>
    </source>
</evidence>
<keyword evidence="3" id="KW-0560">Oxidoreductase</keyword>
<dbReference type="InterPro" id="IPR036291">
    <property type="entry name" value="NAD(P)-bd_dom_sf"/>
</dbReference>
<evidence type="ECO:0000256" key="3">
    <source>
        <dbReference type="ARBA" id="ARBA00023002"/>
    </source>
</evidence>
<dbReference type="PANTHER" id="PTHR43976">
    <property type="entry name" value="SHORT CHAIN DEHYDROGENASE"/>
    <property type="match status" value="1"/>
</dbReference>
<protein>
    <submittedName>
        <fullName evidence="5">Short chain dehydrogenase</fullName>
    </submittedName>
</protein>
<dbReference type="EMBL" id="JAESDN010000010">
    <property type="protein sequence ID" value="KAG7044816.1"/>
    <property type="molecule type" value="Genomic_DNA"/>
</dbReference>
<dbReference type="Proteomes" id="UP000699042">
    <property type="component" value="Unassembled WGS sequence"/>
</dbReference>
<organism evidence="5 6">
    <name type="scientific">Colletotrichum scovillei</name>
    <dbReference type="NCBI Taxonomy" id="1209932"/>
    <lineage>
        <taxon>Eukaryota</taxon>
        <taxon>Fungi</taxon>
        <taxon>Dikarya</taxon>
        <taxon>Ascomycota</taxon>
        <taxon>Pezizomycotina</taxon>
        <taxon>Sordariomycetes</taxon>
        <taxon>Hypocreomycetidae</taxon>
        <taxon>Glomerellales</taxon>
        <taxon>Glomerellaceae</taxon>
        <taxon>Colletotrichum</taxon>
        <taxon>Colletotrichum acutatum species complex</taxon>
    </lineage>
</organism>
<evidence type="ECO:0000256" key="4">
    <source>
        <dbReference type="RuleBase" id="RU000363"/>
    </source>
</evidence>
<comment type="caution">
    <text evidence="5">The sequence shown here is derived from an EMBL/GenBank/DDBJ whole genome shotgun (WGS) entry which is preliminary data.</text>
</comment>
<dbReference type="AlphaFoldDB" id="A0A9P7U785"/>
<accession>A0A9P7U785</accession>
<dbReference type="PRINTS" id="PR00080">
    <property type="entry name" value="SDRFAMILY"/>
</dbReference>
<dbReference type="SUPFAM" id="SSF51735">
    <property type="entry name" value="NAD(P)-binding Rossmann-fold domains"/>
    <property type="match status" value="1"/>
</dbReference>
<evidence type="ECO:0000313" key="5">
    <source>
        <dbReference type="EMBL" id="KAG7044816.1"/>
    </source>
</evidence>
<dbReference type="PANTHER" id="PTHR43976:SF16">
    <property type="entry name" value="SHORT-CHAIN DEHYDROGENASE_REDUCTASE FAMILY PROTEIN"/>
    <property type="match status" value="1"/>
</dbReference>
<dbReference type="InterPro" id="IPR020904">
    <property type="entry name" value="Sc_DH/Rdtase_CS"/>
</dbReference>
<dbReference type="Pfam" id="PF00106">
    <property type="entry name" value="adh_short"/>
    <property type="match status" value="1"/>
</dbReference>
<evidence type="ECO:0000256" key="1">
    <source>
        <dbReference type="ARBA" id="ARBA00006484"/>
    </source>
</evidence>
<dbReference type="CDD" id="cd05374">
    <property type="entry name" value="17beta-HSD-like_SDR_c"/>
    <property type="match status" value="1"/>
</dbReference>
<evidence type="ECO:0000256" key="2">
    <source>
        <dbReference type="ARBA" id="ARBA00022857"/>
    </source>
</evidence>
<dbReference type="Gene3D" id="3.40.50.720">
    <property type="entry name" value="NAD(P)-binding Rossmann-like Domain"/>
    <property type="match status" value="1"/>
</dbReference>
<reference evidence="5" key="1">
    <citation type="submission" date="2021-05" db="EMBL/GenBank/DDBJ databases">
        <title>Comparative genomics of three Colletotrichum scovillei strains and genetic complementation revealed genes involved fungal growth and virulence on chili pepper.</title>
        <authorList>
            <person name="Hsieh D.-K."/>
            <person name="Chuang S.-C."/>
            <person name="Chen C.-Y."/>
            <person name="Chao Y.-T."/>
            <person name="Lu M.-Y.J."/>
            <person name="Lee M.-H."/>
            <person name="Shih M.-C."/>
        </authorList>
    </citation>
    <scope>NUCLEOTIDE SEQUENCE</scope>
    <source>
        <strain evidence="5">Coll-153</strain>
    </source>
</reference>